<protein>
    <submittedName>
        <fullName evidence="1">Uncharacterized protein</fullName>
    </submittedName>
</protein>
<gene>
    <name evidence="1" type="ORF">LEP1GSC067_0102</name>
</gene>
<sequence length="54" mass="6085">MIPILASVFKKTAFFRDKGAFCGIDFPASGKKTTLHIWKKDLSPDHLGQIQSHR</sequence>
<dbReference type="Proteomes" id="UP000011754">
    <property type="component" value="Unassembled WGS sequence"/>
</dbReference>
<evidence type="ECO:0000313" key="2">
    <source>
        <dbReference type="Proteomes" id="UP000011754"/>
    </source>
</evidence>
<name>M3EQG1_LEPIR</name>
<organism evidence="1 2">
    <name type="scientific">Leptospira interrogans serovar Lora str. TE 1992</name>
    <dbReference type="NCBI Taxonomy" id="1193028"/>
    <lineage>
        <taxon>Bacteria</taxon>
        <taxon>Pseudomonadati</taxon>
        <taxon>Spirochaetota</taxon>
        <taxon>Spirochaetia</taxon>
        <taxon>Leptospirales</taxon>
        <taxon>Leptospiraceae</taxon>
        <taxon>Leptospira</taxon>
    </lineage>
</organism>
<proteinExistence type="predicted"/>
<reference evidence="1 2" key="1">
    <citation type="submission" date="2013-01" db="EMBL/GenBank/DDBJ databases">
        <authorList>
            <person name="Harkins D.M."/>
            <person name="Durkin A.S."/>
            <person name="Brinkac L.M."/>
            <person name="Haft D.H."/>
            <person name="Selengut J.D."/>
            <person name="Sanka R."/>
            <person name="DePew J."/>
            <person name="Purushe J."/>
            <person name="Hartskeerl R.A."/>
            <person name="Ahmed A."/>
            <person name="van der Linden H."/>
            <person name="Goris M.G.A."/>
            <person name="Vinetz J.M."/>
            <person name="Sutton G.G."/>
            <person name="Nierman W.C."/>
            <person name="Fouts D.E."/>
        </authorList>
    </citation>
    <scope>NUCLEOTIDE SEQUENCE [LARGE SCALE GENOMIC DNA]</scope>
    <source>
        <strain evidence="1 2">TE 1992</strain>
    </source>
</reference>
<comment type="caution">
    <text evidence="1">The sequence shown here is derived from an EMBL/GenBank/DDBJ whole genome shotgun (WGS) entry which is preliminary data.</text>
</comment>
<dbReference type="EMBL" id="AKWW02000073">
    <property type="protein sequence ID" value="EMF40617.1"/>
    <property type="molecule type" value="Genomic_DNA"/>
</dbReference>
<dbReference type="AlphaFoldDB" id="M3EQG1"/>
<accession>M3EQG1</accession>
<evidence type="ECO:0000313" key="1">
    <source>
        <dbReference type="EMBL" id="EMF40617.1"/>
    </source>
</evidence>